<reference evidence="13" key="1">
    <citation type="submission" date="2020-10" db="EMBL/GenBank/DDBJ databases">
        <authorList>
            <person name="Gilroy R."/>
        </authorList>
    </citation>
    <scope>NUCLEOTIDE SEQUENCE</scope>
    <source>
        <strain evidence="13">17213</strain>
    </source>
</reference>
<accession>A0A9D9GS74</accession>
<keyword evidence="5 12" id="KW-1133">Transmembrane helix</keyword>
<evidence type="ECO:0000256" key="12">
    <source>
        <dbReference type="RuleBase" id="RU004340"/>
    </source>
</evidence>
<gene>
    <name evidence="13" type="ORF">IAB19_02055</name>
</gene>
<evidence type="ECO:0000256" key="1">
    <source>
        <dbReference type="ARBA" id="ARBA00004651"/>
    </source>
</evidence>
<evidence type="ECO:0000256" key="4">
    <source>
        <dbReference type="ARBA" id="ARBA00022692"/>
    </source>
</evidence>
<keyword evidence="6" id="KW-0915">Sodium</keyword>
<evidence type="ECO:0000256" key="2">
    <source>
        <dbReference type="ARBA" id="ARBA00022475"/>
    </source>
</evidence>
<comment type="function">
    <text evidence="12">Important for reducing fluoride concentration in the cell, thus reducing its toxicity.</text>
</comment>
<reference evidence="13" key="2">
    <citation type="journal article" date="2021" name="PeerJ">
        <title>Extensive microbial diversity within the chicken gut microbiome revealed by metagenomics and culture.</title>
        <authorList>
            <person name="Gilroy R."/>
            <person name="Ravi A."/>
            <person name="Getino M."/>
            <person name="Pursley I."/>
            <person name="Horton D.L."/>
            <person name="Alikhan N.F."/>
            <person name="Baker D."/>
            <person name="Gharbi K."/>
            <person name="Hall N."/>
            <person name="Watson M."/>
            <person name="Adriaenssens E.M."/>
            <person name="Foster-Nyarko E."/>
            <person name="Jarju S."/>
            <person name="Secka A."/>
            <person name="Antonio M."/>
            <person name="Oren A."/>
            <person name="Chaudhuri R.R."/>
            <person name="La Ragione R."/>
            <person name="Hildebrand F."/>
            <person name="Pallen M.J."/>
        </authorList>
    </citation>
    <scope>NUCLEOTIDE SEQUENCE</scope>
    <source>
        <strain evidence="13">17213</strain>
    </source>
</reference>
<evidence type="ECO:0000256" key="9">
    <source>
        <dbReference type="ARBA" id="ARBA00023303"/>
    </source>
</evidence>
<keyword evidence="4 12" id="KW-0812">Transmembrane</keyword>
<evidence type="ECO:0000256" key="5">
    <source>
        <dbReference type="ARBA" id="ARBA00022989"/>
    </source>
</evidence>
<keyword evidence="7" id="KW-0813">Transport</keyword>
<dbReference type="Pfam" id="PF02537">
    <property type="entry name" value="CRCB"/>
    <property type="match status" value="1"/>
</dbReference>
<evidence type="ECO:0000256" key="11">
    <source>
        <dbReference type="ARBA" id="ARBA00035585"/>
    </source>
</evidence>
<evidence type="ECO:0000256" key="10">
    <source>
        <dbReference type="ARBA" id="ARBA00035120"/>
    </source>
</evidence>
<dbReference type="GO" id="GO:0034220">
    <property type="term" value="P:monoatomic ion transmembrane transport"/>
    <property type="evidence" value="ECO:0007669"/>
    <property type="project" value="UniProtKB-KW"/>
</dbReference>
<feature type="transmembrane region" description="Helical" evidence="12">
    <location>
        <begin position="125"/>
        <end position="143"/>
    </location>
</feature>
<name>A0A9D9GS74_9GAMM</name>
<organism evidence="13 14">
    <name type="scientific">Candidatus Avisuccinivibrio stercorigallinarum</name>
    <dbReference type="NCBI Taxonomy" id="2840704"/>
    <lineage>
        <taxon>Bacteria</taxon>
        <taxon>Pseudomonadati</taxon>
        <taxon>Pseudomonadota</taxon>
        <taxon>Gammaproteobacteria</taxon>
        <taxon>Aeromonadales</taxon>
        <taxon>Succinivibrionaceae</taxon>
        <taxon>Succinivibrionaceae incertae sedis</taxon>
        <taxon>Candidatus Avisuccinivibrio</taxon>
    </lineage>
</organism>
<keyword evidence="3" id="KW-0997">Cell inner membrane</keyword>
<dbReference type="EMBL" id="JADINH010000033">
    <property type="protein sequence ID" value="MBO8415148.1"/>
    <property type="molecule type" value="Genomic_DNA"/>
</dbReference>
<dbReference type="InterPro" id="IPR003691">
    <property type="entry name" value="FluC"/>
</dbReference>
<dbReference type="Proteomes" id="UP000823631">
    <property type="component" value="Unassembled WGS sequence"/>
</dbReference>
<comment type="subcellular location">
    <subcellularLocation>
        <location evidence="1">Cell membrane</location>
        <topology evidence="1">Multi-pass membrane protein</topology>
    </subcellularLocation>
</comment>
<evidence type="ECO:0000256" key="3">
    <source>
        <dbReference type="ARBA" id="ARBA00022519"/>
    </source>
</evidence>
<evidence type="ECO:0000313" key="13">
    <source>
        <dbReference type="EMBL" id="MBO8415148.1"/>
    </source>
</evidence>
<dbReference type="GO" id="GO:0005886">
    <property type="term" value="C:plasma membrane"/>
    <property type="evidence" value="ECO:0007669"/>
    <property type="project" value="UniProtKB-SubCell"/>
</dbReference>
<feature type="transmembrane region" description="Helical" evidence="12">
    <location>
        <begin position="54"/>
        <end position="73"/>
    </location>
</feature>
<comment type="catalytic activity">
    <reaction evidence="11">
        <text>fluoride(in) = fluoride(out)</text>
        <dbReference type="Rhea" id="RHEA:76159"/>
        <dbReference type="ChEBI" id="CHEBI:17051"/>
    </reaction>
    <physiologicalReaction direction="left-to-right" evidence="11">
        <dbReference type="Rhea" id="RHEA:76160"/>
    </physiologicalReaction>
</comment>
<keyword evidence="9" id="KW-0407">Ion channel</keyword>
<sequence length="157" mass="16571">MPHVKHVSLTRAARSALGHYHGAGPVTLYLAVFIGGSIGTAIRELLALVPLPWLMTANVLACLLMGGSTALLMQKNCSRLYRQGVNAGFLGGLSTFATPVLEILLEGRGSSSAAVLTAGLDLIELLAELAAYICAAVAGFVLMRQYLRHRRSLPSQA</sequence>
<keyword evidence="8 12" id="KW-0472">Membrane</keyword>
<dbReference type="AlphaFoldDB" id="A0A9D9GS74"/>
<evidence type="ECO:0000256" key="7">
    <source>
        <dbReference type="ARBA" id="ARBA00023065"/>
    </source>
</evidence>
<proteinExistence type="inferred from homology"/>
<comment type="caution">
    <text evidence="13">The sequence shown here is derived from an EMBL/GenBank/DDBJ whole genome shotgun (WGS) entry which is preliminary data.</text>
</comment>
<feature type="transmembrane region" description="Helical" evidence="12">
    <location>
        <begin position="85"/>
        <end position="105"/>
    </location>
</feature>
<evidence type="ECO:0000313" key="14">
    <source>
        <dbReference type="Proteomes" id="UP000823631"/>
    </source>
</evidence>
<comment type="similarity">
    <text evidence="10 12">Belongs to the fluoride channel Fluc/FEX (TC 1.A.43) family.</text>
</comment>
<feature type="transmembrane region" description="Helical" evidence="12">
    <location>
        <begin position="20"/>
        <end position="42"/>
    </location>
</feature>
<evidence type="ECO:0000256" key="6">
    <source>
        <dbReference type="ARBA" id="ARBA00023053"/>
    </source>
</evidence>
<keyword evidence="2 12" id="KW-1003">Cell membrane</keyword>
<keyword evidence="7" id="KW-0406">Ion transport</keyword>
<evidence type="ECO:0000256" key="8">
    <source>
        <dbReference type="ARBA" id="ARBA00023136"/>
    </source>
</evidence>
<protein>
    <recommendedName>
        <fullName evidence="12">Fluoride-specific ion channel</fullName>
    </recommendedName>
</protein>